<protein>
    <recommendedName>
        <fullName evidence="3">Outer membrane protein beta-barrel domain-containing protein</fullName>
    </recommendedName>
</protein>
<reference evidence="1 2" key="1">
    <citation type="submission" date="2019-08" db="EMBL/GenBank/DDBJ databases">
        <authorList>
            <person name="Shi S."/>
        </authorList>
    </citation>
    <scope>NUCLEOTIDE SEQUENCE [LARGE SCALE GENOMIC DNA]</scope>
    <source>
        <strain evidence="1 2">GY10130</strain>
    </source>
</reference>
<keyword evidence="2" id="KW-1185">Reference proteome</keyword>
<proteinExistence type="predicted"/>
<comment type="caution">
    <text evidence="1">The sequence shown here is derived from an EMBL/GenBank/DDBJ whole genome shotgun (WGS) entry which is preliminary data.</text>
</comment>
<dbReference type="Proteomes" id="UP000321926">
    <property type="component" value="Unassembled WGS sequence"/>
</dbReference>
<dbReference type="EMBL" id="VRTY01000007">
    <property type="protein sequence ID" value="TXK51888.1"/>
    <property type="molecule type" value="Genomic_DNA"/>
</dbReference>
<evidence type="ECO:0000313" key="1">
    <source>
        <dbReference type="EMBL" id="TXK51888.1"/>
    </source>
</evidence>
<evidence type="ECO:0008006" key="3">
    <source>
        <dbReference type="Google" id="ProtNLM"/>
    </source>
</evidence>
<accession>A0A5C8KBS5</accession>
<dbReference type="AlphaFoldDB" id="A0A5C8KBS5"/>
<sequence>MAFGQQQEEEDYSQESFRSAWYVPNGAVLQFAGNMGMLSVGPHYTSLNQRVAVELLAGFVPKFQSEQNQYLLTLKPIYQPFRIKLKSRHSLTPLRAGIGFSYHFGDQYSFSWHDLYPDGYYWWSTRLRILGYVGSSVNFELKDRTKLVKNISLYSEAGTYDLLLTSLIKERGLRPRDILNVSLGMRIGF</sequence>
<name>A0A5C8KBS5_9BACT</name>
<dbReference type="RefSeq" id="WP_147920256.1">
    <property type="nucleotide sequence ID" value="NZ_VRTY01000007.1"/>
</dbReference>
<dbReference type="OrthoDB" id="5381546at2"/>
<gene>
    <name evidence="1" type="ORF">FVR03_02840</name>
</gene>
<evidence type="ECO:0000313" key="2">
    <source>
        <dbReference type="Proteomes" id="UP000321926"/>
    </source>
</evidence>
<organism evidence="1 2">
    <name type="scientific">Pontibacter qinzhouensis</name>
    <dbReference type="NCBI Taxonomy" id="2603253"/>
    <lineage>
        <taxon>Bacteria</taxon>
        <taxon>Pseudomonadati</taxon>
        <taxon>Bacteroidota</taxon>
        <taxon>Cytophagia</taxon>
        <taxon>Cytophagales</taxon>
        <taxon>Hymenobacteraceae</taxon>
        <taxon>Pontibacter</taxon>
    </lineage>
</organism>